<name>A0A2U8DLK8_9CLOT</name>
<evidence type="ECO:0000256" key="1">
    <source>
        <dbReference type="ARBA" id="ARBA00022729"/>
    </source>
</evidence>
<dbReference type="KEGG" id="cdrk:B9W14_00740"/>
<protein>
    <submittedName>
        <fullName evidence="3">Cell wall-binding repeat 2 family protein</fullName>
    </submittedName>
</protein>
<dbReference type="OrthoDB" id="2077808at2"/>
<reference evidence="4" key="1">
    <citation type="submission" date="2017-04" db="EMBL/GenBank/DDBJ databases">
        <authorList>
            <person name="Song Y."/>
            <person name="Cho B.-K."/>
        </authorList>
    </citation>
    <scope>NUCLEOTIDE SEQUENCE [LARGE SCALE GENOMIC DNA]</scope>
    <source>
        <strain evidence="4">SL1</strain>
    </source>
</reference>
<dbReference type="EMBL" id="CP020953">
    <property type="protein sequence ID" value="AWI03092.1"/>
    <property type="molecule type" value="Genomic_DNA"/>
</dbReference>
<evidence type="ECO:0000256" key="2">
    <source>
        <dbReference type="SAM" id="SignalP"/>
    </source>
</evidence>
<dbReference type="InterPro" id="IPR014755">
    <property type="entry name" value="Cu-Rt/internalin_Ig-like"/>
</dbReference>
<dbReference type="PANTHER" id="PTHR30032">
    <property type="entry name" value="N-ACETYLMURAMOYL-L-ALANINE AMIDASE-RELATED"/>
    <property type="match status" value="1"/>
</dbReference>
<dbReference type="InterPro" id="IPR051922">
    <property type="entry name" value="Bact_Sporulation_Assoc"/>
</dbReference>
<feature type="signal peptide" evidence="2">
    <location>
        <begin position="1"/>
        <end position="30"/>
    </location>
</feature>
<evidence type="ECO:0000313" key="4">
    <source>
        <dbReference type="Proteomes" id="UP000244910"/>
    </source>
</evidence>
<feature type="chain" id="PRO_5015884703" evidence="2">
    <location>
        <begin position="31"/>
        <end position="1104"/>
    </location>
</feature>
<dbReference type="AlphaFoldDB" id="A0A2U8DLK8"/>
<dbReference type="PANTHER" id="PTHR30032:SF8">
    <property type="entry name" value="GERMINATION-SPECIFIC N-ACETYLMURAMOYL-L-ALANINE AMIDASE"/>
    <property type="match status" value="1"/>
</dbReference>
<organism evidence="3 4">
    <name type="scientific">Clostridium drakei</name>
    <dbReference type="NCBI Taxonomy" id="332101"/>
    <lineage>
        <taxon>Bacteria</taxon>
        <taxon>Bacillati</taxon>
        <taxon>Bacillota</taxon>
        <taxon>Clostridia</taxon>
        <taxon>Eubacteriales</taxon>
        <taxon>Clostridiaceae</taxon>
        <taxon>Clostridium</taxon>
    </lineage>
</organism>
<accession>A0A2U8DLK8</accession>
<dbReference type="Pfam" id="PF04122">
    <property type="entry name" value="CW_binding_2"/>
    <property type="match status" value="3"/>
</dbReference>
<gene>
    <name evidence="3" type="ORF">B9W14_00740</name>
</gene>
<sequence>MKVNCTKALSRATIMSLILAAALSTSSVKAAEGQVTTVGGTSIYETAAKVATTNWTSSKNVVLVCGEGYADAVSGSVLAKQLDAPILLTTTGTLNSYAKSALDTLKPQNVYVIGGPASVSESVRNELRNSKYSLVELGGKNRYETNVAVANQLVKLGVSPSNVMVVGGEGFSDVLSVTPIAAAKGQILLLGINDNNALKPALDFVKTNNSNVTVVGTQNTITDSTYKTLGATKRINGGADRFETNLNVLNEYKDDLKNSKLYIANASGDRYADALIASSLAGKWSSPLVLVDTDNSTATSNAISYIRNKAVDTTDVNAIAESGVISDNVISKINSAIPLSNTPTVKTVTTNGLNQVKVVFNTEVDEDTAENVRNYQIDGEDLGSISDNNCKAYLQDDKRTVTITFSNPFKSSKSVNFTVKNSVLDRKTYKNIEKCEKYITFSIADLPTLESVKARGGNKLIVKFSQPIKMVSGDLGSIKINRQSLLNFSLNTSITKFQGESNDWSDTVELYFDSPLPIGENTLTVPSGNDDKAFYAAGGFPLKGSSLTFNVDVETGTPKVTNVSADNSGVIYITFDRTMDERTALKYSNYRINGSTVGVNSSDICFDTNSDDKVVKIKRIGYMFKDGENRLIVTDDVEDTYGNSINEKETTFNVGNDNLKPQVSNATLIDSKTLRIKFNKDVSYSSATNKSNYKIVDSDGGDVSYKIDYISSVRDNDGNTSKIFDIKFGSDNSLKDYEYKLTVKNVRDTNSVPNVMDTYEQKIDGVDTEGVTVKSITKYVNSDNQVVVFFNKVMDERSITNPSNYRFMDGTGEGRELPASTVLTASSDDKSVIIEFPSSYVIGDSERSNYIKQMSVANVKDQNGNLLETSYNSAIGTNYGDGPKLIDNTAKMTFEDDNIVVRFSLTDTLDVINGNDFRVDGQTPDRCTMSGKSIILTFRPGIKNNEKIDAIRNSGSSTTLSIYSNNSYDSAGRRIQSGSDKVLIPPITRPDSWVAETNKNRGMNPSITIAFNQDIDSDARSSYYDDFIFINETTGQTIKPLSLSVDGRKVIYNFNTGTMSSGDKIRVKANSSSINIRGKEDDDGKYSVFSPFTDDLNGRILIAQ</sequence>
<keyword evidence="4" id="KW-1185">Reference proteome</keyword>
<dbReference type="InterPro" id="IPR007253">
    <property type="entry name" value="Cell_wall-bd_2"/>
</dbReference>
<proteinExistence type="predicted"/>
<dbReference type="Proteomes" id="UP000244910">
    <property type="component" value="Chromosome"/>
</dbReference>
<keyword evidence="1 2" id="KW-0732">Signal</keyword>
<dbReference type="Gene3D" id="2.60.40.1220">
    <property type="match status" value="4"/>
</dbReference>
<dbReference type="RefSeq" id="WP_032076102.1">
    <property type="nucleotide sequence ID" value="NZ_CP020953.1"/>
</dbReference>
<evidence type="ECO:0000313" key="3">
    <source>
        <dbReference type="EMBL" id="AWI03092.1"/>
    </source>
</evidence>
<dbReference type="Gene3D" id="3.40.50.12090">
    <property type="match status" value="2"/>
</dbReference>